<protein>
    <submittedName>
        <fullName evidence="1">Uncharacterized protein</fullName>
    </submittedName>
</protein>
<proteinExistence type="predicted"/>
<dbReference type="AlphaFoldDB" id="A0A645H6H0"/>
<accession>A0A645H6H0</accession>
<name>A0A645H6H0_9ZZZZ</name>
<gene>
    <name evidence="1" type="ORF">SDC9_179339</name>
</gene>
<organism evidence="1">
    <name type="scientific">bioreactor metagenome</name>
    <dbReference type="NCBI Taxonomy" id="1076179"/>
    <lineage>
        <taxon>unclassified sequences</taxon>
        <taxon>metagenomes</taxon>
        <taxon>ecological metagenomes</taxon>
    </lineage>
</organism>
<evidence type="ECO:0000313" key="1">
    <source>
        <dbReference type="EMBL" id="MPN31864.1"/>
    </source>
</evidence>
<reference evidence="1" key="1">
    <citation type="submission" date="2019-08" db="EMBL/GenBank/DDBJ databases">
        <authorList>
            <person name="Kucharzyk K."/>
            <person name="Murdoch R.W."/>
            <person name="Higgins S."/>
            <person name="Loffler F."/>
        </authorList>
    </citation>
    <scope>NUCLEOTIDE SEQUENCE</scope>
</reference>
<dbReference type="EMBL" id="VSSQ01083580">
    <property type="protein sequence ID" value="MPN31864.1"/>
    <property type="molecule type" value="Genomic_DNA"/>
</dbReference>
<comment type="caution">
    <text evidence="1">The sequence shown here is derived from an EMBL/GenBank/DDBJ whole genome shotgun (WGS) entry which is preliminary data.</text>
</comment>
<sequence length="83" mass="9583">MSWENALEGLGKIQVENYYEKIIIDDLTELLIKKGFERFKGFAFEEQSVCTDCWKYKGSNDIFSFITGIQVGDENYGFGKKHA</sequence>